<accession>A0ABW0PFW6</accession>
<dbReference type="PANTHER" id="PTHR30204">
    <property type="entry name" value="REDOX-CYCLING DRUG-SENSING TRANSCRIPTIONAL ACTIVATOR SOXR"/>
    <property type="match status" value="1"/>
</dbReference>
<keyword evidence="4" id="KW-1185">Reference proteome</keyword>
<evidence type="ECO:0000259" key="2">
    <source>
        <dbReference type="PROSITE" id="PS50937"/>
    </source>
</evidence>
<organism evidence="3 4">
    <name type="scientific">Massilia jejuensis</name>
    <dbReference type="NCBI Taxonomy" id="648894"/>
    <lineage>
        <taxon>Bacteria</taxon>
        <taxon>Pseudomonadati</taxon>
        <taxon>Pseudomonadota</taxon>
        <taxon>Betaproteobacteria</taxon>
        <taxon>Burkholderiales</taxon>
        <taxon>Oxalobacteraceae</taxon>
        <taxon>Telluria group</taxon>
        <taxon>Massilia</taxon>
    </lineage>
</organism>
<dbReference type="SUPFAM" id="SSF46955">
    <property type="entry name" value="Putative DNA-binding domain"/>
    <property type="match status" value="1"/>
</dbReference>
<dbReference type="NCBIfam" id="TIGR02047">
    <property type="entry name" value="CadR-PbrR"/>
    <property type="match status" value="1"/>
</dbReference>
<dbReference type="Pfam" id="PF13411">
    <property type="entry name" value="MerR_1"/>
    <property type="match status" value="1"/>
</dbReference>
<dbReference type="InterPro" id="IPR011791">
    <property type="entry name" value="CadR-PbrR"/>
</dbReference>
<dbReference type="InterPro" id="IPR009061">
    <property type="entry name" value="DNA-bd_dom_put_sf"/>
</dbReference>
<evidence type="ECO:0000313" key="4">
    <source>
        <dbReference type="Proteomes" id="UP001596031"/>
    </source>
</evidence>
<evidence type="ECO:0000256" key="1">
    <source>
        <dbReference type="ARBA" id="ARBA00023125"/>
    </source>
</evidence>
<dbReference type="InterPro" id="IPR000551">
    <property type="entry name" value="MerR-type_HTH_dom"/>
</dbReference>
<evidence type="ECO:0000313" key="3">
    <source>
        <dbReference type="EMBL" id="MFC5510437.1"/>
    </source>
</evidence>
<protein>
    <submittedName>
        <fullName evidence="3">Cd(II)/Pb(II)-responsive transcriptional regulator</fullName>
    </submittedName>
</protein>
<name>A0ABW0PFW6_9BURK</name>
<dbReference type="InterPro" id="IPR047057">
    <property type="entry name" value="MerR_fam"/>
</dbReference>
<dbReference type="SMART" id="SM00422">
    <property type="entry name" value="HTH_MERR"/>
    <property type="match status" value="1"/>
</dbReference>
<dbReference type="Gene3D" id="1.10.1660.10">
    <property type="match status" value="1"/>
</dbReference>
<feature type="domain" description="HTH merR-type" evidence="2">
    <location>
        <begin position="1"/>
        <end position="69"/>
    </location>
</feature>
<dbReference type="EMBL" id="JBHSMS010000015">
    <property type="protein sequence ID" value="MFC5510437.1"/>
    <property type="molecule type" value="Genomic_DNA"/>
</dbReference>
<keyword evidence="1" id="KW-0238">DNA-binding</keyword>
<dbReference type="PRINTS" id="PR00040">
    <property type="entry name" value="HTHMERR"/>
</dbReference>
<sequence>MKIGELAERSGCLVETVRYYERIGLLTPPERSSNNYRAYNELHAERLLFIRHCRALDMTLDEIRTLRDFRDAPGQNCQDVNALLDKHIGHIVDRIASLSILETQLRDLRSRCVATDSAGPCEILHALGTSEACDEPGRRGAIG</sequence>
<dbReference type="CDD" id="cd04784">
    <property type="entry name" value="HTH_CadR-PbrR"/>
    <property type="match status" value="1"/>
</dbReference>
<comment type="caution">
    <text evidence="3">The sequence shown here is derived from an EMBL/GenBank/DDBJ whole genome shotgun (WGS) entry which is preliminary data.</text>
</comment>
<dbReference type="PANTHER" id="PTHR30204:SF92">
    <property type="entry name" value="HTH-TYPE TRANSCRIPTIONAL REGULATOR ZNTR"/>
    <property type="match status" value="1"/>
</dbReference>
<dbReference type="PROSITE" id="PS50937">
    <property type="entry name" value="HTH_MERR_2"/>
    <property type="match status" value="1"/>
</dbReference>
<reference evidence="4" key="1">
    <citation type="journal article" date="2019" name="Int. J. Syst. Evol. Microbiol.">
        <title>The Global Catalogue of Microorganisms (GCM) 10K type strain sequencing project: providing services to taxonomists for standard genome sequencing and annotation.</title>
        <authorList>
            <consortium name="The Broad Institute Genomics Platform"/>
            <consortium name="The Broad Institute Genome Sequencing Center for Infectious Disease"/>
            <person name="Wu L."/>
            <person name="Ma J."/>
        </authorList>
    </citation>
    <scope>NUCLEOTIDE SEQUENCE [LARGE SCALE GENOMIC DNA]</scope>
    <source>
        <strain evidence="4">CCUG 38813</strain>
    </source>
</reference>
<gene>
    <name evidence="3" type="primary">cadR</name>
    <name evidence="3" type="ORF">ACFPOU_04750</name>
</gene>
<dbReference type="RefSeq" id="WP_379717738.1">
    <property type="nucleotide sequence ID" value="NZ_JBHSMS010000015.1"/>
</dbReference>
<dbReference type="Proteomes" id="UP001596031">
    <property type="component" value="Unassembled WGS sequence"/>
</dbReference>
<proteinExistence type="predicted"/>